<feature type="chain" id="PRO_5045250263" evidence="1">
    <location>
        <begin position="23"/>
        <end position="147"/>
    </location>
</feature>
<sequence length="147" mass="15806">MKRLIIAPTIALGFACIGSISAAQDQIHTTNLPNFTVTAPADQYETYVVDLHTGYGLEAFVGNTHSQYMQAARAAERSEALRKLGMSPQPLVAMAIDNSSGPGVAKRILLSDSAQSTVAIVDVYCKRAVPIGRKHCQLFSRQTQVSV</sequence>
<dbReference type="PROSITE" id="PS51257">
    <property type="entry name" value="PROKAR_LIPOPROTEIN"/>
    <property type="match status" value="1"/>
</dbReference>
<evidence type="ECO:0000313" key="3">
    <source>
        <dbReference type="Proteomes" id="UP000651010"/>
    </source>
</evidence>
<protein>
    <submittedName>
        <fullName evidence="2">Uncharacterized protein</fullName>
    </submittedName>
</protein>
<organism evidence="2 3">
    <name type="scientific">Dyella acidiphila</name>
    <dbReference type="NCBI Taxonomy" id="2775866"/>
    <lineage>
        <taxon>Bacteria</taxon>
        <taxon>Pseudomonadati</taxon>
        <taxon>Pseudomonadota</taxon>
        <taxon>Gammaproteobacteria</taxon>
        <taxon>Lysobacterales</taxon>
        <taxon>Rhodanobacteraceae</taxon>
        <taxon>Dyella</taxon>
    </lineage>
</organism>
<gene>
    <name evidence="2" type="ORF">IGX34_05880</name>
</gene>
<dbReference type="EMBL" id="JACZZA010000002">
    <property type="protein sequence ID" value="MBE1159907.1"/>
    <property type="molecule type" value="Genomic_DNA"/>
</dbReference>
<keyword evidence="3" id="KW-1185">Reference proteome</keyword>
<accession>A0ABR9G782</accession>
<feature type="signal peptide" evidence="1">
    <location>
        <begin position="1"/>
        <end position="22"/>
    </location>
</feature>
<name>A0ABR9G782_9GAMM</name>
<dbReference type="RefSeq" id="WP_192554756.1">
    <property type="nucleotide sequence ID" value="NZ_JACZZA010000002.1"/>
</dbReference>
<keyword evidence="1" id="KW-0732">Signal</keyword>
<comment type="caution">
    <text evidence="2">The sequence shown here is derived from an EMBL/GenBank/DDBJ whole genome shotgun (WGS) entry which is preliminary data.</text>
</comment>
<proteinExistence type="predicted"/>
<reference evidence="2 3" key="1">
    <citation type="submission" date="2020-09" db="EMBL/GenBank/DDBJ databases">
        <title>Dyella sp. 7MK23 isolated from forest soil.</title>
        <authorList>
            <person name="Fu J."/>
        </authorList>
    </citation>
    <scope>NUCLEOTIDE SEQUENCE [LARGE SCALE GENOMIC DNA]</scope>
    <source>
        <strain evidence="2 3">7MK23</strain>
    </source>
</reference>
<evidence type="ECO:0000256" key="1">
    <source>
        <dbReference type="SAM" id="SignalP"/>
    </source>
</evidence>
<evidence type="ECO:0000313" key="2">
    <source>
        <dbReference type="EMBL" id="MBE1159907.1"/>
    </source>
</evidence>
<dbReference type="Proteomes" id="UP000651010">
    <property type="component" value="Unassembled WGS sequence"/>
</dbReference>